<evidence type="ECO:0000313" key="11">
    <source>
        <dbReference type="Proteomes" id="UP001154114"/>
    </source>
</evidence>
<dbReference type="InterPro" id="IPR012337">
    <property type="entry name" value="RNaseH-like_sf"/>
</dbReference>
<evidence type="ECO:0000256" key="4">
    <source>
        <dbReference type="ARBA" id="ARBA00022801"/>
    </source>
</evidence>
<dbReference type="Gene3D" id="3.30.420.10">
    <property type="entry name" value="Ribonuclease H-like superfamily/Ribonuclease H"/>
    <property type="match status" value="1"/>
</dbReference>
<feature type="region of interest" description="Disordered" evidence="8">
    <location>
        <begin position="155"/>
        <end position="184"/>
    </location>
</feature>
<dbReference type="InterPro" id="IPR040393">
    <property type="entry name" value="TREX1/2"/>
</dbReference>
<evidence type="ECO:0000256" key="6">
    <source>
        <dbReference type="ARBA" id="ARBA00022842"/>
    </source>
</evidence>
<dbReference type="GO" id="GO:0005737">
    <property type="term" value="C:cytoplasm"/>
    <property type="evidence" value="ECO:0007669"/>
    <property type="project" value="TreeGrafter"/>
</dbReference>
<organism evidence="10 11">
    <name type="scientific">Chrysodeixis includens</name>
    <name type="common">Soybean looper</name>
    <name type="synonym">Pseudoplusia includens</name>
    <dbReference type="NCBI Taxonomy" id="689277"/>
    <lineage>
        <taxon>Eukaryota</taxon>
        <taxon>Metazoa</taxon>
        <taxon>Ecdysozoa</taxon>
        <taxon>Arthropoda</taxon>
        <taxon>Hexapoda</taxon>
        <taxon>Insecta</taxon>
        <taxon>Pterygota</taxon>
        <taxon>Neoptera</taxon>
        <taxon>Endopterygota</taxon>
        <taxon>Lepidoptera</taxon>
        <taxon>Glossata</taxon>
        <taxon>Ditrysia</taxon>
        <taxon>Noctuoidea</taxon>
        <taxon>Noctuidae</taxon>
        <taxon>Plusiinae</taxon>
        <taxon>Chrysodeixis</taxon>
    </lineage>
</organism>
<dbReference type="GO" id="GO:0003676">
    <property type="term" value="F:nucleic acid binding"/>
    <property type="evidence" value="ECO:0007669"/>
    <property type="project" value="InterPro"/>
</dbReference>
<keyword evidence="4" id="KW-0378">Hydrolase</keyword>
<dbReference type="Pfam" id="PF00929">
    <property type="entry name" value="RNase_T"/>
    <property type="match status" value="1"/>
</dbReference>
<evidence type="ECO:0000256" key="8">
    <source>
        <dbReference type="SAM" id="MobiDB-lite"/>
    </source>
</evidence>
<comment type="cofactor">
    <cofactor evidence="1">
        <name>Mg(2+)</name>
        <dbReference type="ChEBI" id="CHEBI:18420"/>
    </cofactor>
</comment>
<reference evidence="10" key="1">
    <citation type="submission" date="2021-12" db="EMBL/GenBank/DDBJ databases">
        <authorList>
            <person name="King R."/>
        </authorList>
    </citation>
    <scope>NUCLEOTIDE SEQUENCE</scope>
</reference>
<comment type="similarity">
    <text evidence="7">Belongs to the exonuclease superfamily. TREX family.</text>
</comment>
<keyword evidence="3" id="KW-0479">Metal-binding</keyword>
<feature type="domain" description="Exonuclease" evidence="9">
    <location>
        <begin position="6"/>
        <end position="296"/>
    </location>
</feature>
<sequence>MKRIETYVFLDLETTGFPSQELNKTKITELSMVSISRQQMEGTAGTFPQLLSKFTKCFNPERPVAPGSADITGLCNFLLENETTFNENVCNTINSYLDLFQKPVCLLAHNGHGFDFPILKKHFEKLNCSLSSDVLCADSLYAFYDILRKDGSVNEQSCNTEGSSRKRVLDTENESSNDGPDSKQMAIENTLNALDDDNPLAGLTQEFLENDVKPLTMQEQNERTPQKRTNNPPPVKRKNIVRKIFYENHKKPDKSYQLEAVYERVLGRPAKDAHRAESDCVMAVEIAIRLGQRFVDWVAENQVPFAEVKAMKRGL</sequence>
<dbReference type="InterPro" id="IPR013520">
    <property type="entry name" value="Ribonucl_H"/>
</dbReference>
<accession>A0A9P0BTK1</accession>
<dbReference type="Proteomes" id="UP001154114">
    <property type="component" value="Chromosome 23"/>
</dbReference>
<keyword evidence="6" id="KW-0460">Magnesium</keyword>
<keyword evidence="2" id="KW-0540">Nuclease</keyword>
<dbReference type="PANTHER" id="PTHR13058">
    <property type="entry name" value="THREE PRIME REPAIR EXONUCLEASE 1, 2"/>
    <property type="match status" value="1"/>
</dbReference>
<evidence type="ECO:0000256" key="3">
    <source>
        <dbReference type="ARBA" id="ARBA00022723"/>
    </source>
</evidence>
<dbReference type="EMBL" id="LR824026">
    <property type="protein sequence ID" value="CAH0596851.1"/>
    <property type="molecule type" value="Genomic_DNA"/>
</dbReference>
<name>A0A9P0BTK1_CHRIL</name>
<feature type="region of interest" description="Disordered" evidence="8">
    <location>
        <begin position="215"/>
        <end position="235"/>
    </location>
</feature>
<evidence type="ECO:0000256" key="7">
    <source>
        <dbReference type="ARBA" id="ARBA00025769"/>
    </source>
</evidence>
<dbReference type="SUPFAM" id="SSF53098">
    <property type="entry name" value="Ribonuclease H-like"/>
    <property type="match status" value="1"/>
</dbReference>
<dbReference type="GO" id="GO:0008296">
    <property type="term" value="F:3'-5'-DNA exonuclease activity"/>
    <property type="evidence" value="ECO:0007669"/>
    <property type="project" value="TreeGrafter"/>
</dbReference>
<evidence type="ECO:0000256" key="2">
    <source>
        <dbReference type="ARBA" id="ARBA00022722"/>
    </source>
</evidence>
<gene>
    <name evidence="10" type="ORF">CINC_LOCUS7340</name>
</gene>
<proteinExistence type="inferred from homology"/>
<dbReference type="GO" id="GO:0046872">
    <property type="term" value="F:metal ion binding"/>
    <property type="evidence" value="ECO:0007669"/>
    <property type="project" value="UniProtKB-KW"/>
</dbReference>
<evidence type="ECO:0000259" key="9">
    <source>
        <dbReference type="SMART" id="SM00479"/>
    </source>
</evidence>
<protein>
    <recommendedName>
        <fullName evidence="9">Exonuclease domain-containing protein</fullName>
    </recommendedName>
</protein>
<evidence type="ECO:0000256" key="5">
    <source>
        <dbReference type="ARBA" id="ARBA00022839"/>
    </source>
</evidence>
<dbReference type="AlphaFoldDB" id="A0A9P0BTK1"/>
<dbReference type="PANTHER" id="PTHR13058:SF19">
    <property type="entry name" value="LD40940P"/>
    <property type="match status" value="1"/>
</dbReference>
<dbReference type="SMART" id="SM00479">
    <property type="entry name" value="EXOIII"/>
    <property type="match status" value="1"/>
</dbReference>
<dbReference type="OrthoDB" id="10250935at2759"/>
<dbReference type="InterPro" id="IPR036397">
    <property type="entry name" value="RNaseH_sf"/>
</dbReference>
<evidence type="ECO:0000313" key="10">
    <source>
        <dbReference type="EMBL" id="CAH0596851.1"/>
    </source>
</evidence>
<keyword evidence="11" id="KW-1185">Reference proteome</keyword>
<evidence type="ECO:0000256" key="1">
    <source>
        <dbReference type="ARBA" id="ARBA00001946"/>
    </source>
</evidence>
<dbReference type="GO" id="GO:0006308">
    <property type="term" value="P:DNA catabolic process"/>
    <property type="evidence" value="ECO:0007669"/>
    <property type="project" value="TreeGrafter"/>
</dbReference>
<keyword evidence="5" id="KW-0269">Exonuclease</keyword>